<dbReference type="InterPro" id="IPR008969">
    <property type="entry name" value="CarboxyPept-like_regulatory"/>
</dbReference>
<keyword evidence="1" id="KW-0732">Signal</keyword>
<dbReference type="RefSeq" id="WP_310094543.1">
    <property type="nucleotide sequence ID" value="NZ_JAVDUU010000002.1"/>
</dbReference>
<keyword evidence="3" id="KW-1185">Reference proteome</keyword>
<evidence type="ECO:0000313" key="3">
    <source>
        <dbReference type="Proteomes" id="UP001247620"/>
    </source>
</evidence>
<protein>
    <recommendedName>
        <fullName evidence="4">Carboxypeptidase-like regulatory domain-containing protein</fullName>
    </recommendedName>
</protein>
<reference evidence="2 3" key="1">
    <citation type="submission" date="2023-07" db="EMBL/GenBank/DDBJ databases">
        <title>Sorghum-associated microbial communities from plants grown in Nebraska, USA.</title>
        <authorList>
            <person name="Schachtman D."/>
        </authorList>
    </citation>
    <scope>NUCLEOTIDE SEQUENCE [LARGE SCALE GENOMIC DNA]</scope>
    <source>
        <strain evidence="2 3">3262</strain>
    </source>
</reference>
<evidence type="ECO:0000313" key="2">
    <source>
        <dbReference type="EMBL" id="MDR6941979.1"/>
    </source>
</evidence>
<feature type="chain" id="PRO_5045648022" description="Carboxypeptidase-like regulatory domain-containing protein" evidence="1">
    <location>
        <begin position="19"/>
        <end position="211"/>
    </location>
</feature>
<gene>
    <name evidence="2" type="ORF">J2W55_001821</name>
</gene>
<name>A0ABU1T991_9SPHI</name>
<evidence type="ECO:0008006" key="4">
    <source>
        <dbReference type="Google" id="ProtNLM"/>
    </source>
</evidence>
<evidence type="ECO:0000256" key="1">
    <source>
        <dbReference type="SAM" id="SignalP"/>
    </source>
</evidence>
<comment type="caution">
    <text evidence="2">The sequence shown here is derived from an EMBL/GenBank/DDBJ whole genome shotgun (WGS) entry which is preliminary data.</text>
</comment>
<organism evidence="2 3">
    <name type="scientific">Mucilaginibacter pocheonensis</name>
    <dbReference type="NCBI Taxonomy" id="398050"/>
    <lineage>
        <taxon>Bacteria</taxon>
        <taxon>Pseudomonadati</taxon>
        <taxon>Bacteroidota</taxon>
        <taxon>Sphingobacteriia</taxon>
        <taxon>Sphingobacteriales</taxon>
        <taxon>Sphingobacteriaceae</taxon>
        <taxon>Mucilaginibacter</taxon>
    </lineage>
</organism>
<feature type="signal peptide" evidence="1">
    <location>
        <begin position="1"/>
        <end position="18"/>
    </location>
</feature>
<sequence>MKYLIVIIFLFATISAFAQDHNDRPIVQFSGIVHNADSANVIVPYVTITNASSRNAVSLTNYKGYFSFVAHEQDTLRFTCVGYGQVTMVIPANVPNKSYTVQVLLKPQIINLPTFHVFPWATTDEFKKDFLAIKLADDDLEIARKNISRTSLTALSNVLPRDAQEIQSANAQGMHTSILNSHSLTPNPLLNPLAWGSLVKQITDGDNKSSN</sequence>
<accession>A0ABU1T991</accession>
<dbReference type="EMBL" id="JAVDUU010000002">
    <property type="protein sequence ID" value="MDR6941979.1"/>
    <property type="molecule type" value="Genomic_DNA"/>
</dbReference>
<dbReference type="Proteomes" id="UP001247620">
    <property type="component" value="Unassembled WGS sequence"/>
</dbReference>
<dbReference type="SUPFAM" id="SSF49464">
    <property type="entry name" value="Carboxypeptidase regulatory domain-like"/>
    <property type="match status" value="1"/>
</dbReference>
<proteinExistence type="predicted"/>